<dbReference type="InterPro" id="IPR001845">
    <property type="entry name" value="HTH_ArsR_DNA-bd_dom"/>
</dbReference>
<dbReference type="Gene3D" id="1.10.10.10">
    <property type="entry name" value="Winged helix-like DNA-binding domain superfamily/Winged helix DNA-binding domain"/>
    <property type="match status" value="1"/>
</dbReference>
<organism evidence="2 3">
    <name type="scientific">Candidatus Nealsonbacteria bacterium RIFCSPLOWO2_01_FULL_43_32</name>
    <dbReference type="NCBI Taxonomy" id="1801672"/>
    <lineage>
        <taxon>Bacteria</taxon>
        <taxon>Candidatus Nealsoniibacteriota</taxon>
    </lineage>
</organism>
<dbReference type="GO" id="GO:0016779">
    <property type="term" value="F:nucleotidyltransferase activity"/>
    <property type="evidence" value="ECO:0007669"/>
    <property type="project" value="InterPro"/>
</dbReference>
<dbReference type="Gene3D" id="3.30.460.10">
    <property type="entry name" value="Beta Polymerase, domain 2"/>
    <property type="match status" value="1"/>
</dbReference>
<dbReference type="SUPFAM" id="SSF81301">
    <property type="entry name" value="Nucleotidyltransferase"/>
    <property type="match status" value="1"/>
</dbReference>
<dbReference type="InterPro" id="IPR036390">
    <property type="entry name" value="WH_DNA-bd_sf"/>
</dbReference>
<accession>A0A1G2EEX7</accession>
<dbReference type="Pfam" id="PF01909">
    <property type="entry name" value="NTP_transf_2"/>
    <property type="match status" value="1"/>
</dbReference>
<name>A0A1G2EEX7_9BACT</name>
<dbReference type="AlphaFoldDB" id="A0A1G2EEX7"/>
<dbReference type="CDD" id="cd00090">
    <property type="entry name" value="HTH_ARSR"/>
    <property type="match status" value="1"/>
</dbReference>
<sequence>MDILKITKSKTREKILRHFFSDPDKRYYLRQLEKILSLSVGNVRRELLSLEKSGLFKKEEMGNQTYYFLNKEGALFDEYQKIIFKTIGVEGALRKELKKIKGIKRAFIFGSFAKNKEDSASDVDLMIIGTVDEDVLIPKVSKLEGVLNREINYHLFDEKEWNKKLKQESFVKEVAGGPKIEII</sequence>
<dbReference type="EMBL" id="MHMH01000013">
    <property type="protein sequence ID" value="OGZ24333.1"/>
    <property type="molecule type" value="Genomic_DNA"/>
</dbReference>
<dbReference type="InterPro" id="IPR011991">
    <property type="entry name" value="ArsR-like_HTH"/>
</dbReference>
<dbReference type="InterPro" id="IPR002934">
    <property type="entry name" value="Polymerase_NTP_transf_dom"/>
</dbReference>
<reference evidence="2 3" key="1">
    <citation type="journal article" date="2016" name="Nat. Commun.">
        <title>Thousands of microbial genomes shed light on interconnected biogeochemical processes in an aquifer system.</title>
        <authorList>
            <person name="Anantharaman K."/>
            <person name="Brown C.T."/>
            <person name="Hug L.A."/>
            <person name="Sharon I."/>
            <person name="Castelle C.J."/>
            <person name="Probst A.J."/>
            <person name="Thomas B.C."/>
            <person name="Singh A."/>
            <person name="Wilkins M.J."/>
            <person name="Karaoz U."/>
            <person name="Brodie E.L."/>
            <person name="Williams K.H."/>
            <person name="Hubbard S.S."/>
            <person name="Banfield J.F."/>
        </authorList>
    </citation>
    <scope>NUCLEOTIDE SEQUENCE [LARGE SCALE GENOMIC DNA]</scope>
</reference>
<evidence type="ECO:0000313" key="2">
    <source>
        <dbReference type="EMBL" id="OGZ24333.1"/>
    </source>
</evidence>
<proteinExistence type="predicted"/>
<gene>
    <name evidence="2" type="ORF">A2896_01720</name>
</gene>
<comment type="caution">
    <text evidence="2">The sequence shown here is derived from an EMBL/GenBank/DDBJ whole genome shotgun (WGS) entry which is preliminary data.</text>
</comment>
<protein>
    <recommendedName>
        <fullName evidence="1">HTH arsR-type domain-containing protein</fullName>
    </recommendedName>
</protein>
<dbReference type="STRING" id="1801672.A2896_01720"/>
<evidence type="ECO:0000259" key="1">
    <source>
        <dbReference type="PROSITE" id="PS50987"/>
    </source>
</evidence>
<dbReference type="GO" id="GO:0003700">
    <property type="term" value="F:DNA-binding transcription factor activity"/>
    <property type="evidence" value="ECO:0007669"/>
    <property type="project" value="InterPro"/>
</dbReference>
<dbReference type="InterPro" id="IPR043519">
    <property type="entry name" value="NT_sf"/>
</dbReference>
<dbReference type="Proteomes" id="UP000178647">
    <property type="component" value="Unassembled WGS sequence"/>
</dbReference>
<dbReference type="PROSITE" id="PS50987">
    <property type="entry name" value="HTH_ARSR_2"/>
    <property type="match status" value="1"/>
</dbReference>
<feature type="domain" description="HTH arsR-type" evidence="1">
    <location>
        <begin position="1"/>
        <end position="90"/>
    </location>
</feature>
<dbReference type="CDD" id="cd05403">
    <property type="entry name" value="NT_KNTase_like"/>
    <property type="match status" value="1"/>
</dbReference>
<evidence type="ECO:0000313" key="3">
    <source>
        <dbReference type="Proteomes" id="UP000178647"/>
    </source>
</evidence>
<dbReference type="InterPro" id="IPR036388">
    <property type="entry name" value="WH-like_DNA-bd_sf"/>
</dbReference>
<dbReference type="SUPFAM" id="SSF46785">
    <property type="entry name" value="Winged helix' DNA-binding domain"/>
    <property type="match status" value="1"/>
</dbReference>